<evidence type="ECO:0000256" key="7">
    <source>
        <dbReference type="RuleBase" id="RU003879"/>
    </source>
</evidence>
<dbReference type="GO" id="GO:0015031">
    <property type="term" value="P:protein transport"/>
    <property type="evidence" value="ECO:0007669"/>
    <property type="project" value="UniProtKB-KW"/>
</dbReference>
<keyword evidence="7" id="KW-0653">Protein transport</keyword>
<evidence type="ECO:0000256" key="5">
    <source>
        <dbReference type="ARBA" id="ARBA00022989"/>
    </source>
</evidence>
<keyword evidence="3" id="KW-1003">Cell membrane</keyword>
<dbReference type="EMBL" id="CP015230">
    <property type="protein sequence ID" value="ANP39431.1"/>
    <property type="molecule type" value="Genomic_DNA"/>
</dbReference>
<sequence length="129" mass="14286">MRRRKTKSHREPTIALINVVFLMLVFFMVAGSLAPSMDPSVRLVEASDLEASPPPDALVIRADGSLSFRGAELTSPEAYVRIIWEEEEEFTARLVPDRALPAASLLAVAKELRRLGAVRITLLSERNLS</sequence>
<evidence type="ECO:0000256" key="4">
    <source>
        <dbReference type="ARBA" id="ARBA00022692"/>
    </source>
</evidence>
<keyword evidence="5 8" id="KW-1133">Transmembrane helix</keyword>
<evidence type="ECO:0000256" key="6">
    <source>
        <dbReference type="ARBA" id="ARBA00023136"/>
    </source>
</evidence>
<accession>A0A1B0ZYR7</accession>
<protein>
    <submittedName>
        <fullName evidence="9">Biopolymer transporter ExbD</fullName>
    </submittedName>
</protein>
<dbReference type="KEGG" id="rmb:K529_001520"/>
<gene>
    <name evidence="9" type="ORF">K529_001520</name>
</gene>
<dbReference type="AlphaFoldDB" id="A0A1B0ZYR7"/>
<evidence type="ECO:0000313" key="10">
    <source>
        <dbReference type="Proteomes" id="UP000013243"/>
    </source>
</evidence>
<name>A0A1B0ZYR7_9RHOB</name>
<comment type="subcellular location">
    <subcellularLocation>
        <location evidence="1">Cell membrane</location>
        <topology evidence="1">Single-pass membrane protein</topology>
    </subcellularLocation>
    <subcellularLocation>
        <location evidence="7">Cell membrane</location>
        <topology evidence="7">Single-pass type II membrane protein</topology>
    </subcellularLocation>
</comment>
<evidence type="ECO:0000256" key="8">
    <source>
        <dbReference type="SAM" id="Phobius"/>
    </source>
</evidence>
<keyword evidence="6 8" id="KW-0472">Membrane</keyword>
<dbReference type="GO" id="GO:0022857">
    <property type="term" value="F:transmembrane transporter activity"/>
    <property type="evidence" value="ECO:0007669"/>
    <property type="project" value="InterPro"/>
</dbReference>
<keyword evidence="7" id="KW-0813">Transport</keyword>
<organism evidence="9 10">
    <name type="scientific">Tritonibacter mobilis F1926</name>
    <dbReference type="NCBI Taxonomy" id="1265309"/>
    <lineage>
        <taxon>Bacteria</taxon>
        <taxon>Pseudomonadati</taxon>
        <taxon>Pseudomonadota</taxon>
        <taxon>Alphaproteobacteria</taxon>
        <taxon>Rhodobacterales</taxon>
        <taxon>Paracoccaceae</taxon>
        <taxon>Tritonibacter</taxon>
    </lineage>
</organism>
<dbReference type="OrthoDB" id="8479787at2"/>
<proteinExistence type="inferred from homology"/>
<dbReference type="GO" id="GO:0005886">
    <property type="term" value="C:plasma membrane"/>
    <property type="evidence" value="ECO:0007669"/>
    <property type="project" value="UniProtKB-SubCell"/>
</dbReference>
<dbReference type="Proteomes" id="UP000013243">
    <property type="component" value="Chromosome"/>
</dbReference>
<evidence type="ECO:0000256" key="1">
    <source>
        <dbReference type="ARBA" id="ARBA00004162"/>
    </source>
</evidence>
<dbReference type="InterPro" id="IPR003400">
    <property type="entry name" value="ExbD"/>
</dbReference>
<evidence type="ECO:0000256" key="3">
    <source>
        <dbReference type="ARBA" id="ARBA00022475"/>
    </source>
</evidence>
<reference evidence="9 10" key="1">
    <citation type="journal article" date="2016" name="ISME J.">
        <title>Global occurrence and heterogeneity of the Roseobacter-clade species Ruegeria mobilis.</title>
        <authorList>
            <person name="Sonnenschein E."/>
            <person name="Gram L."/>
        </authorList>
    </citation>
    <scope>NUCLEOTIDE SEQUENCE [LARGE SCALE GENOMIC DNA]</scope>
    <source>
        <strain evidence="9 10">F1926</strain>
    </source>
</reference>
<dbReference type="Pfam" id="PF02472">
    <property type="entry name" value="ExbD"/>
    <property type="match status" value="1"/>
</dbReference>
<evidence type="ECO:0000256" key="2">
    <source>
        <dbReference type="ARBA" id="ARBA00005811"/>
    </source>
</evidence>
<keyword evidence="4 7" id="KW-0812">Transmembrane</keyword>
<comment type="similarity">
    <text evidence="2 7">Belongs to the ExbD/TolR family.</text>
</comment>
<evidence type="ECO:0000313" key="9">
    <source>
        <dbReference type="EMBL" id="ANP39431.1"/>
    </source>
</evidence>
<dbReference type="STRING" id="1265309.K529_001520"/>
<feature type="transmembrane region" description="Helical" evidence="8">
    <location>
        <begin position="12"/>
        <end position="34"/>
    </location>
</feature>